<feature type="compositionally biased region" description="Acidic residues" evidence="1">
    <location>
        <begin position="489"/>
        <end position="504"/>
    </location>
</feature>
<reference evidence="2 3" key="1">
    <citation type="journal article" date="2023" name="Elife">
        <title>Identification of key yeast species and microbe-microbe interactions impacting larval growth of Drosophila in the wild.</title>
        <authorList>
            <person name="Mure A."/>
            <person name="Sugiura Y."/>
            <person name="Maeda R."/>
            <person name="Honda K."/>
            <person name="Sakurai N."/>
            <person name="Takahashi Y."/>
            <person name="Watada M."/>
            <person name="Katoh T."/>
            <person name="Gotoh A."/>
            <person name="Gotoh Y."/>
            <person name="Taniguchi I."/>
            <person name="Nakamura K."/>
            <person name="Hayashi T."/>
            <person name="Katayama T."/>
            <person name="Uemura T."/>
            <person name="Hattori Y."/>
        </authorList>
    </citation>
    <scope>NUCLEOTIDE SEQUENCE [LARGE SCALE GENOMIC DNA]</scope>
    <source>
        <strain evidence="2 3">PK-24</strain>
    </source>
</reference>
<dbReference type="EMBL" id="BTGB01000005">
    <property type="protein sequence ID" value="GMM47122.1"/>
    <property type="molecule type" value="Genomic_DNA"/>
</dbReference>
<sequence length="504" mass="59056">MSRKELYVSNEESSSLEKATFSMTVDFKLREQLRNIFTSEEFQKLRIDRINCNKIHPSIYVWKLIKVIEKNYDLFPSDCTRLFTEEKPDRTNIGKWANKFKLPKNLLITYYETASEILLHFVKHKEFLNFNLLFKTCTKDNSGSKSSSLCEYLKILRSMENTQAGSIENTFAKDLFKNITIENTFSGSLIKYQENLDEITEYYNESNRTPEQTILLHENINTRLLIALLSTNYSKIQYNIDEILGNMAKSGLQIRPLDVAEYIRSNSEYIMMDLANVDKKNMSFNVTHSIIQKNLSSEDLSKDMHSSFINDKNENSSKLDSSLNESLRQFTLSNIDEINNKSSQIGKTEKIYNNENQIVEKVPKQRKSKKSNSSNPKSFEKNDKNRSIFKSSKKLNSNNRVMNIHSPPQFHQYHETSPFCRHCGIPHLKGQHLFSDIKPFKLNESLYLEYRKVLHKYKPQAYEEAIRKFEQENGYSTQESDYSNQSNLDDSEDSDFDTYDDFYQ</sequence>
<feature type="region of interest" description="Disordered" evidence="1">
    <location>
        <begin position="356"/>
        <end position="386"/>
    </location>
</feature>
<keyword evidence="3" id="KW-1185">Reference proteome</keyword>
<comment type="caution">
    <text evidence="2">The sequence shown here is derived from an EMBL/GenBank/DDBJ whole genome shotgun (WGS) entry which is preliminary data.</text>
</comment>
<accession>A0AAV5R827</accession>
<organism evidence="2 3">
    <name type="scientific">Pichia kluyveri</name>
    <name type="common">Yeast</name>
    <dbReference type="NCBI Taxonomy" id="36015"/>
    <lineage>
        <taxon>Eukaryota</taxon>
        <taxon>Fungi</taxon>
        <taxon>Dikarya</taxon>
        <taxon>Ascomycota</taxon>
        <taxon>Saccharomycotina</taxon>
        <taxon>Pichiomycetes</taxon>
        <taxon>Pichiales</taxon>
        <taxon>Pichiaceae</taxon>
        <taxon>Pichia</taxon>
    </lineage>
</organism>
<evidence type="ECO:0000313" key="3">
    <source>
        <dbReference type="Proteomes" id="UP001378960"/>
    </source>
</evidence>
<dbReference type="Proteomes" id="UP001378960">
    <property type="component" value="Unassembled WGS sequence"/>
</dbReference>
<evidence type="ECO:0000313" key="2">
    <source>
        <dbReference type="EMBL" id="GMM47122.1"/>
    </source>
</evidence>
<feature type="compositionally biased region" description="Polar residues" evidence="1">
    <location>
        <begin position="473"/>
        <end position="488"/>
    </location>
</feature>
<name>A0AAV5R827_PICKL</name>
<gene>
    <name evidence="2" type="ORF">DAPK24_036970</name>
</gene>
<protein>
    <submittedName>
        <fullName evidence="2">Uncharacterized protein</fullName>
    </submittedName>
</protein>
<feature type="region of interest" description="Disordered" evidence="1">
    <location>
        <begin position="472"/>
        <end position="504"/>
    </location>
</feature>
<evidence type="ECO:0000256" key="1">
    <source>
        <dbReference type="SAM" id="MobiDB-lite"/>
    </source>
</evidence>
<proteinExistence type="predicted"/>
<dbReference type="AlphaFoldDB" id="A0AAV5R827"/>